<accession>A0AA38BX77</accession>
<evidence type="ECO:0000259" key="1">
    <source>
        <dbReference type="Pfam" id="PF08079"/>
    </source>
</evidence>
<name>A0AA38BX77_TAXCH</name>
<feature type="domain" description="Large ribosomal subunit protein uL30 N-terminal eukaryotes" evidence="1">
    <location>
        <begin position="9"/>
        <end position="51"/>
    </location>
</feature>
<dbReference type="InterPro" id="IPR012988">
    <property type="entry name" value="Ribosomal_uL30_N_euk"/>
</dbReference>
<reference evidence="2 3" key="1">
    <citation type="journal article" date="2021" name="Nat. Plants">
        <title>The Taxus genome provides insights into paclitaxel biosynthesis.</title>
        <authorList>
            <person name="Xiong X."/>
            <person name="Gou J."/>
            <person name="Liao Q."/>
            <person name="Li Y."/>
            <person name="Zhou Q."/>
            <person name="Bi G."/>
            <person name="Li C."/>
            <person name="Du R."/>
            <person name="Wang X."/>
            <person name="Sun T."/>
            <person name="Guo L."/>
            <person name="Liang H."/>
            <person name="Lu P."/>
            <person name="Wu Y."/>
            <person name="Zhang Z."/>
            <person name="Ro D.K."/>
            <person name="Shang Y."/>
            <person name="Huang S."/>
            <person name="Yan J."/>
        </authorList>
    </citation>
    <scope>NUCLEOTIDE SEQUENCE [LARGE SCALE GENOMIC DNA]</scope>
    <source>
        <strain evidence="2">Ta-2019</strain>
    </source>
</reference>
<feature type="non-terminal residue" evidence="2">
    <location>
        <position position="1"/>
    </location>
</feature>
<sequence>MSEEEVKTVPESVLKKRKRSEEWVKNKKQQLEAAKVRNAQNRKLSFKRGRTLHQGIQGS</sequence>
<dbReference type="AlphaFoldDB" id="A0AA38BX77"/>
<feature type="non-terminal residue" evidence="2">
    <location>
        <position position="59"/>
    </location>
</feature>
<comment type="caution">
    <text evidence="2">The sequence shown here is derived from an EMBL/GenBank/DDBJ whole genome shotgun (WGS) entry which is preliminary data.</text>
</comment>
<dbReference type="EMBL" id="JAHRHJ020003813">
    <property type="protein sequence ID" value="KAH9290615.1"/>
    <property type="molecule type" value="Genomic_DNA"/>
</dbReference>
<protein>
    <recommendedName>
        <fullName evidence="1">Large ribosomal subunit protein uL30 N-terminal eukaryotes domain-containing protein</fullName>
    </recommendedName>
</protein>
<evidence type="ECO:0000313" key="2">
    <source>
        <dbReference type="EMBL" id="KAH9290615.1"/>
    </source>
</evidence>
<dbReference type="Proteomes" id="UP000824469">
    <property type="component" value="Unassembled WGS sequence"/>
</dbReference>
<evidence type="ECO:0000313" key="3">
    <source>
        <dbReference type="Proteomes" id="UP000824469"/>
    </source>
</evidence>
<proteinExistence type="predicted"/>
<gene>
    <name evidence="2" type="ORF">KI387_034732</name>
</gene>
<keyword evidence="3" id="KW-1185">Reference proteome</keyword>
<dbReference type="Pfam" id="PF08079">
    <property type="entry name" value="Ribosomal_L30_N"/>
    <property type="match status" value="1"/>
</dbReference>
<organism evidence="2 3">
    <name type="scientific">Taxus chinensis</name>
    <name type="common">Chinese yew</name>
    <name type="synonym">Taxus wallichiana var. chinensis</name>
    <dbReference type="NCBI Taxonomy" id="29808"/>
    <lineage>
        <taxon>Eukaryota</taxon>
        <taxon>Viridiplantae</taxon>
        <taxon>Streptophyta</taxon>
        <taxon>Embryophyta</taxon>
        <taxon>Tracheophyta</taxon>
        <taxon>Spermatophyta</taxon>
        <taxon>Pinopsida</taxon>
        <taxon>Pinidae</taxon>
        <taxon>Conifers II</taxon>
        <taxon>Cupressales</taxon>
        <taxon>Taxaceae</taxon>
        <taxon>Taxus</taxon>
    </lineage>
</organism>